<organism evidence="3 4">
    <name type="scientific">Marivirga lumbricoides</name>
    <dbReference type="NCBI Taxonomy" id="1046115"/>
    <lineage>
        <taxon>Bacteria</taxon>
        <taxon>Pseudomonadati</taxon>
        <taxon>Bacteroidota</taxon>
        <taxon>Cytophagia</taxon>
        <taxon>Cytophagales</taxon>
        <taxon>Marivirgaceae</taxon>
        <taxon>Marivirga</taxon>
    </lineage>
</organism>
<feature type="region of interest" description="Disordered" evidence="1">
    <location>
        <begin position="171"/>
        <end position="204"/>
    </location>
</feature>
<evidence type="ECO:0000256" key="1">
    <source>
        <dbReference type="SAM" id="MobiDB-lite"/>
    </source>
</evidence>
<evidence type="ECO:0000313" key="3">
    <source>
        <dbReference type="EMBL" id="GGC23922.1"/>
    </source>
</evidence>
<dbReference type="EMBL" id="BMEC01000002">
    <property type="protein sequence ID" value="GGC23922.1"/>
    <property type="molecule type" value="Genomic_DNA"/>
</dbReference>
<comment type="caution">
    <text evidence="3">The sequence shown here is derived from an EMBL/GenBank/DDBJ whole genome shotgun (WGS) entry which is preliminary data.</text>
</comment>
<sequence length="204" mass="22126">MSNILRLLLLVIILSSGCQSEDDFNIAPTSELQVLDGPIYPFPEKPHLLSALVIESNCARDAKSYTLYASSGTKHTVYDRHVYVGIISNNNIVEAKLLKIPALQTKSNNVAVFDTPVGVLNTVKVKIYGVYKNGVVDIKSDYNLLETTMSSVNYCLEYSGSSSPCNGIIDLNESPSETDDDDGDGLCNGSDPDRDGNGIPDIME</sequence>
<feature type="chain" id="PRO_5047359460" description="Lipoprotein" evidence="2">
    <location>
        <begin position="21"/>
        <end position="204"/>
    </location>
</feature>
<protein>
    <recommendedName>
        <fullName evidence="5">Lipoprotein</fullName>
    </recommendedName>
</protein>
<evidence type="ECO:0008006" key="5">
    <source>
        <dbReference type="Google" id="ProtNLM"/>
    </source>
</evidence>
<evidence type="ECO:0000256" key="2">
    <source>
        <dbReference type="SAM" id="SignalP"/>
    </source>
</evidence>
<dbReference type="PROSITE" id="PS51257">
    <property type="entry name" value="PROKAR_LIPOPROTEIN"/>
    <property type="match status" value="1"/>
</dbReference>
<gene>
    <name evidence="3" type="ORF">GCM10011506_06410</name>
</gene>
<dbReference type="RefSeq" id="WP_188460368.1">
    <property type="nucleotide sequence ID" value="NZ_BAABHU010000002.1"/>
</dbReference>
<proteinExistence type="predicted"/>
<reference evidence="4" key="1">
    <citation type="journal article" date="2019" name="Int. J. Syst. Evol. Microbiol.">
        <title>The Global Catalogue of Microorganisms (GCM) 10K type strain sequencing project: providing services to taxonomists for standard genome sequencing and annotation.</title>
        <authorList>
            <consortium name="The Broad Institute Genomics Platform"/>
            <consortium name="The Broad Institute Genome Sequencing Center for Infectious Disease"/>
            <person name="Wu L."/>
            <person name="Ma J."/>
        </authorList>
    </citation>
    <scope>NUCLEOTIDE SEQUENCE [LARGE SCALE GENOMIC DNA]</scope>
    <source>
        <strain evidence="4">CGMCC 1.10832</strain>
    </source>
</reference>
<name>A0ABQ1LKD6_9BACT</name>
<keyword evidence="2" id="KW-0732">Signal</keyword>
<keyword evidence="4" id="KW-1185">Reference proteome</keyword>
<accession>A0ABQ1LKD6</accession>
<evidence type="ECO:0000313" key="4">
    <source>
        <dbReference type="Proteomes" id="UP000636010"/>
    </source>
</evidence>
<feature type="signal peptide" evidence="2">
    <location>
        <begin position="1"/>
        <end position="20"/>
    </location>
</feature>
<dbReference type="Proteomes" id="UP000636010">
    <property type="component" value="Unassembled WGS sequence"/>
</dbReference>